<dbReference type="Gene3D" id="3.20.20.70">
    <property type="entry name" value="Aldolase class I"/>
    <property type="match status" value="1"/>
</dbReference>
<dbReference type="NCBIfam" id="NF009239">
    <property type="entry name" value="PRK12595.1"/>
    <property type="match status" value="1"/>
</dbReference>
<dbReference type="InterPro" id="IPR006268">
    <property type="entry name" value="DAHP_syn_2"/>
</dbReference>
<dbReference type="NCBIfam" id="NF006421">
    <property type="entry name" value="PRK08673.1"/>
    <property type="match status" value="1"/>
</dbReference>
<dbReference type="OrthoDB" id="9780456at2"/>
<dbReference type="GO" id="GO:0016740">
    <property type="term" value="F:transferase activity"/>
    <property type="evidence" value="ECO:0007669"/>
    <property type="project" value="UniProtKB-KW"/>
</dbReference>
<name>A0A1H9YDR7_9FIRM</name>
<keyword evidence="4" id="KW-1185">Reference proteome</keyword>
<gene>
    <name evidence="3" type="ORF">SAMN03080614_1002142</name>
</gene>
<evidence type="ECO:0000259" key="2">
    <source>
        <dbReference type="Pfam" id="PF00793"/>
    </source>
</evidence>
<protein>
    <submittedName>
        <fullName evidence="3">3-deoxy-D-arabinoheptulosonate-7-phosphate synthase</fullName>
    </submittedName>
</protein>
<dbReference type="AlphaFoldDB" id="A0A1H9YDR7"/>
<dbReference type="InterPro" id="IPR006218">
    <property type="entry name" value="DAHP1/KDSA"/>
</dbReference>
<dbReference type="Proteomes" id="UP000243819">
    <property type="component" value="Unassembled WGS sequence"/>
</dbReference>
<dbReference type="RefSeq" id="WP_091348306.1">
    <property type="nucleotide sequence ID" value="NZ_FOIF01000002.1"/>
</dbReference>
<dbReference type="NCBIfam" id="TIGR01361">
    <property type="entry name" value="DAHP_synth_Bsub"/>
    <property type="match status" value="1"/>
</dbReference>
<proteinExistence type="predicted"/>
<dbReference type="PANTHER" id="PTHR43018:SF2">
    <property type="entry name" value="PHOSPHO-2-DEHYDRO-3-DEOXYHEPTONATE ALDOLASE"/>
    <property type="match status" value="1"/>
</dbReference>
<dbReference type="InterPro" id="IPR052899">
    <property type="entry name" value="Class-I_DAHP_synthase"/>
</dbReference>
<dbReference type="EMBL" id="FOIF01000002">
    <property type="protein sequence ID" value="SES67096.1"/>
    <property type="molecule type" value="Genomic_DNA"/>
</dbReference>
<dbReference type="InterPro" id="IPR013785">
    <property type="entry name" value="Aldolase_TIM"/>
</dbReference>
<dbReference type="PANTHER" id="PTHR43018">
    <property type="entry name" value="PHOSPHO-2-DEHYDRO-3-DEOXYHEPTONATE ALDOLASE"/>
    <property type="match status" value="1"/>
</dbReference>
<keyword evidence="1" id="KW-0808">Transferase</keyword>
<evidence type="ECO:0000256" key="1">
    <source>
        <dbReference type="ARBA" id="ARBA00022679"/>
    </source>
</evidence>
<sequence length="328" mass="36884">MLIIHNFKKYKEEYNEIIGIIKEKGEGYTEEVKGDLVYITYTCGTELKKIPWERFQGIQKAVPLDKPYHLVSRDYQEEDTVIDINGVKIGKEKVIIAGPCAIESEEQLERIAAFLHEQGVKILRGGAYKPRTSPYSFQGLKEEGLILLQRIGKKYNMVTVTEAVSLHTLDKVAQYSDIIQIGARNMANYELLKAVGKYQKPVLLKRGMASTIEEFLTAAEYIVSEGNKNVILCERGIRTFETYTRNTLDLSAVASIKKLSHLPIIVDPSHGTGKWFLVTPMAKGALACGADGIMVEVHHDPLKALSDGEQSLNFINFRNLKEEIAIFM</sequence>
<evidence type="ECO:0000313" key="4">
    <source>
        <dbReference type="Proteomes" id="UP000243819"/>
    </source>
</evidence>
<organism evidence="3 4">
    <name type="scientific">Anaerobranca gottschalkii DSM 13577</name>
    <dbReference type="NCBI Taxonomy" id="1120990"/>
    <lineage>
        <taxon>Bacteria</taxon>
        <taxon>Bacillati</taxon>
        <taxon>Bacillota</taxon>
        <taxon>Clostridia</taxon>
        <taxon>Eubacteriales</taxon>
        <taxon>Proteinivoracaceae</taxon>
        <taxon>Anaerobranca</taxon>
    </lineage>
</organism>
<dbReference type="Gene3D" id="3.30.70.1140">
    <property type="entry name" value="Phospho-2-dehydro-3-deoxyheptonate aldolase, domain 1"/>
    <property type="match status" value="1"/>
</dbReference>
<accession>A0A1H9YDR7</accession>
<dbReference type="SUPFAM" id="SSF51569">
    <property type="entry name" value="Aldolase"/>
    <property type="match status" value="1"/>
</dbReference>
<dbReference type="Pfam" id="PF00793">
    <property type="entry name" value="DAHP_synth_1"/>
    <property type="match status" value="1"/>
</dbReference>
<reference evidence="4" key="1">
    <citation type="submission" date="2016-10" db="EMBL/GenBank/DDBJ databases">
        <authorList>
            <person name="Varghese N."/>
            <person name="Submissions S."/>
        </authorList>
    </citation>
    <scope>NUCLEOTIDE SEQUENCE [LARGE SCALE GENOMIC DNA]</scope>
    <source>
        <strain evidence="4">DSM 13577</strain>
    </source>
</reference>
<evidence type="ECO:0000313" key="3">
    <source>
        <dbReference type="EMBL" id="SES67096.1"/>
    </source>
</evidence>
<dbReference type="GO" id="GO:0016832">
    <property type="term" value="F:aldehyde-lyase activity"/>
    <property type="evidence" value="ECO:0007669"/>
    <property type="project" value="InterPro"/>
</dbReference>
<dbReference type="GO" id="GO:0009073">
    <property type="term" value="P:aromatic amino acid family biosynthetic process"/>
    <property type="evidence" value="ECO:0007669"/>
    <property type="project" value="InterPro"/>
</dbReference>
<feature type="domain" description="DAHP synthetase I/KDSA" evidence="2">
    <location>
        <begin position="81"/>
        <end position="321"/>
    </location>
</feature>
<dbReference type="STRING" id="1120990.SAMN03080614_1002142"/>